<evidence type="ECO:0000256" key="5">
    <source>
        <dbReference type="ARBA" id="ARBA00047942"/>
    </source>
</evidence>
<keyword evidence="3 8" id="KW-0808">Transferase</keyword>
<keyword evidence="9" id="KW-1185">Reference proteome</keyword>
<name>A0ABX8D3Q5_9CELL</name>
<dbReference type="RefSeq" id="WP_207339659.1">
    <property type="nucleotide sequence ID" value="NZ_CP074405.1"/>
</dbReference>
<dbReference type="InterPro" id="IPR011639">
    <property type="entry name" value="MethylTrfase_TaqI-like_dom"/>
</dbReference>
<keyword evidence="4" id="KW-0949">S-adenosyl-L-methionine</keyword>
<dbReference type="PANTHER" id="PTHR33841:SF1">
    <property type="entry name" value="DNA METHYLTRANSFERASE A"/>
    <property type="match status" value="1"/>
</dbReference>
<evidence type="ECO:0000256" key="4">
    <source>
        <dbReference type="ARBA" id="ARBA00022691"/>
    </source>
</evidence>
<reference evidence="8 9" key="1">
    <citation type="submission" date="2021-05" db="EMBL/GenBank/DDBJ databases">
        <title>Novel species in genus Cellulomonas.</title>
        <authorList>
            <person name="Zhang G."/>
        </authorList>
    </citation>
    <scope>NUCLEOTIDE SEQUENCE [LARGE SCALE GENOMIC DNA]</scope>
    <source>
        <strain evidence="9">zg-ZUI222</strain>
    </source>
</reference>
<dbReference type="InterPro" id="IPR002052">
    <property type="entry name" value="DNA_methylase_N6_adenine_CS"/>
</dbReference>
<evidence type="ECO:0000256" key="2">
    <source>
        <dbReference type="ARBA" id="ARBA00022603"/>
    </source>
</evidence>
<evidence type="ECO:0000256" key="1">
    <source>
        <dbReference type="ARBA" id="ARBA00011900"/>
    </source>
</evidence>
<gene>
    <name evidence="8" type="primary">pglX</name>
    <name evidence="8" type="ORF">KG103_17025</name>
</gene>
<proteinExistence type="predicted"/>
<accession>A0ABX8D3Q5</accession>
<dbReference type="EC" id="2.1.1.72" evidence="1"/>
<dbReference type="GO" id="GO:0032259">
    <property type="term" value="P:methylation"/>
    <property type="evidence" value="ECO:0007669"/>
    <property type="project" value="UniProtKB-KW"/>
</dbReference>
<dbReference type="GO" id="GO:0009007">
    <property type="term" value="F:site-specific DNA-methyltransferase (adenine-specific) activity"/>
    <property type="evidence" value="ECO:0007669"/>
    <property type="project" value="UniProtKB-EC"/>
</dbReference>
<dbReference type="PROSITE" id="PS00092">
    <property type="entry name" value="N6_MTASE"/>
    <property type="match status" value="1"/>
</dbReference>
<dbReference type="Pfam" id="PF07669">
    <property type="entry name" value="Eco57I"/>
    <property type="match status" value="1"/>
</dbReference>
<comment type="catalytic activity">
    <reaction evidence="5">
        <text>a 2'-deoxyadenosine in DNA + S-adenosyl-L-methionine = an N(6)-methyl-2'-deoxyadenosine in DNA + S-adenosyl-L-homocysteine + H(+)</text>
        <dbReference type="Rhea" id="RHEA:15197"/>
        <dbReference type="Rhea" id="RHEA-COMP:12418"/>
        <dbReference type="Rhea" id="RHEA-COMP:12419"/>
        <dbReference type="ChEBI" id="CHEBI:15378"/>
        <dbReference type="ChEBI" id="CHEBI:57856"/>
        <dbReference type="ChEBI" id="CHEBI:59789"/>
        <dbReference type="ChEBI" id="CHEBI:90615"/>
        <dbReference type="ChEBI" id="CHEBI:90616"/>
        <dbReference type="EC" id="2.1.1.72"/>
    </reaction>
</comment>
<dbReference type="Pfam" id="PF22654">
    <property type="entry name" value="DUF7008"/>
    <property type="match status" value="1"/>
</dbReference>
<dbReference type="InterPro" id="IPR029063">
    <property type="entry name" value="SAM-dependent_MTases_sf"/>
</dbReference>
<sequence length="1208" mass="134180">MIHSSALLADLKAQLRVLQADLKARADDPTTEWGAALQREHAEALRRERTGLSWTVWRDNEVDQAAVAWIIATTFIRFCEDNDLLAGATLDGMPVPVGWIAGPGDRWARARENQTAYFRVHTSHHDRDWLQQAFRVLAAQPAGVALVDPKHNPVWTAEISAEAAKGLVSFWRRTDDDGTLIHDFTDPDLDTRFLGDLYQELSEHAKKTYALLQTPEFVEEFILDRTLTPAIAEFGIDGLKLIDPTCGSGHFLLGAFQRLNAQWATEAPGLDPKQRVRKAMDSIHGVDLNPFAVAIARFRLTVAGITAAGEKSLVGVPPLGFHLAIGDSLLGEQGGGVGLFDDNETFTYDTEDLDEYAGILKPGQYHVVVGNPPYITAKDPAANARYRAAYRTAYKQYALSVPFAELFFRLALKGDFAGSAGHVGQITSNSFMKREFGKKLIEGLFAGKDPELAFSCPVDLTHIIDSAGAWMPGHNHDGTPTVILVGRRRRPVSARVRVVLKNRDDAGKRADPENGPNWTEIVNNLDNPGFEGTYVSVADRDRDALAIFPWALSGGGSAELIAQIESNASSRLGEALERPIGGAIRAGADEVYMRPRLLASERSFKAFTRPFVVGDGVRDWRSSATDQILFPYDGSTLRSSSELDSILWPWRTTLARRGTFQGVMADAGLRWTDYMQFTRWSAMAEMVICFAFVATHNHFSLVRGRKIFNRSAPVLKLSMGATEGRHIELLAVLNSSVACFWLKYVSQEKGGDADTPWLRTWEFTGTKLQELPLPAHLPQNRGDVIEALARELASNVPEVVIQGWLESDQAFDLTQALEAARATAERLRGRLIFEQEELDWEVYWNYGLIEEALIYDSSKDVKPQQHLASSERPFALVLALGEAGNPAATVWFDYKDARSGNEHCFPRVTEIPADWPEGYRELTRRRLAAITANQAVRQLERPEFKRRWATVPWDSEVRSAVKSAVLDRLDDSELWRDAQGPVARSVVQLADLLRNDPVLLGLAQTLTGAREPDVAGVIGGLLSHEGVPYLAAHRFTATGVEKFREWQRVWSLQRREDAGEKVAIAVPPKYGDKDFQDSTYWKARGKLDVPKERFILYPGVGREGDSSPVLGWAGWNHRDRAVALAREILTQQGLGAPDEALVPLVAGLVELEPWLHQWHTDLEPEFGSSAAQAVTSQIDQLLAQLQMTRDDVNAWRPPGATRGRRPRS</sequence>
<keyword evidence="2 8" id="KW-0489">Methyltransferase</keyword>
<evidence type="ECO:0000313" key="9">
    <source>
        <dbReference type="Proteomes" id="UP000677804"/>
    </source>
</evidence>
<evidence type="ECO:0000313" key="8">
    <source>
        <dbReference type="EMBL" id="QVI62091.1"/>
    </source>
</evidence>
<dbReference type="SUPFAM" id="SSF53335">
    <property type="entry name" value="S-adenosyl-L-methionine-dependent methyltransferases"/>
    <property type="match status" value="1"/>
</dbReference>
<dbReference type="Proteomes" id="UP000677804">
    <property type="component" value="Chromosome"/>
</dbReference>
<evidence type="ECO:0000259" key="6">
    <source>
        <dbReference type="Pfam" id="PF07669"/>
    </source>
</evidence>
<dbReference type="NCBIfam" id="NF033451">
    <property type="entry name" value="BREX_2_MTaseX"/>
    <property type="match status" value="1"/>
</dbReference>
<dbReference type="InterPro" id="IPR050953">
    <property type="entry name" value="N4_N6_ade-DNA_methylase"/>
</dbReference>
<dbReference type="PRINTS" id="PR00507">
    <property type="entry name" value="N12N6MTFRASE"/>
</dbReference>
<protein>
    <recommendedName>
        <fullName evidence="1">site-specific DNA-methyltransferase (adenine-specific)</fullName>
        <ecNumber evidence="1">2.1.1.72</ecNumber>
    </recommendedName>
</protein>
<organism evidence="8 9">
    <name type="scientific">Cellulomonas wangleii</name>
    <dbReference type="NCBI Taxonomy" id="2816956"/>
    <lineage>
        <taxon>Bacteria</taxon>
        <taxon>Bacillati</taxon>
        <taxon>Actinomycetota</taxon>
        <taxon>Actinomycetes</taxon>
        <taxon>Micrococcales</taxon>
        <taxon>Cellulomonadaceae</taxon>
        <taxon>Cellulomonas</taxon>
    </lineage>
</organism>
<feature type="domain" description="Type II methyltransferase M.TaqI-like" evidence="6">
    <location>
        <begin position="282"/>
        <end position="440"/>
    </location>
</feature>
<evidence type="ECO:0000259" key="7">
    <source>
        <dbReference type="Pfam" id="PF22654"/>
    </source>
</evidence>
<dbReference type="PANTHER" id="PTHR33841">
    <property type="entry name" value="DNA METHYLTRANSFERASE YEEA-RELATED"/>
    <property type="match status" value="1"/>
</dbReference>
<feature type="domain" description="DUF7008" evidence="7">
    <location>
        <begin position="832"/>
        <end position="1205"/>
    </location>
</feature>
<dbReference type="InterPro" id="IPR054277">
    <property type="entry name" value="DUF7008"/>
</dbReference>
<dbReference type="EMBL" id="CP074405">
    <property type="protein sequence ID" value="QVI62091.1"/>
    <property type="molecule type" value="Genomic_DNA"/>
</dbReference>
<dbReference type="Gene3D" id="3.40.50.150">
    <property type="entry name" value="Vaccinia Virus protein VP39"/>
    <property type="match status" value="1"/>
</dbReference>
<evidence type="ECO:0000256" key="3">
    <source>
        <dbReference type="ARBA" id="ARBA00022679"/>
    </source>
</evidence>